<protein>
    <submittedName>
        <fullName evidence="2">Uncharacterized protein</fullName>
    </submittedName>
</protein>
<organism evidence="2 3">
    <name type="scientific">Candidatus Thiodiazotropha endoloripes</name>
    <dbReference type="NCBI Taxonomy" id="1818881"/>
    <lineage>
        <taxon>Bacteria</taxon>
        <taxon>Pseudomonadati</taxon>
        <taxon>Pseudomonadota</taxon>
        <taxon>Gammaproteobacteria</taxon>
        <taxon>Chromatiales</taxon>
        <taxon>Sedimenticolaceae</taxon>
        <taxon>Candidatus Thiodiazotropha</taxon>
    </lineage>
</organism>
<dbReference type="Proteomes" id="UP000094849">
    <property type="component" value="Unassembled WGS sequence"/>
</dbReference>
<reference evidence="2 3" key="1">
    <citation type="submission" date="2016-03" db="EMBL/GenBank/DDBJ databases">
        <title>Chemosynthetic sulphur-oxidizing symbionts of marine invertebrate animals are capable of nitrogen fixation.</title>
        <authorList>
            <person name="Petersen J.M."/>
            <person name="Kemper A."/>
            <person name="Gruber-Vodicka H."/>
            <person name="Cardini U."/>
            <person name="Geest Mvander."/>
            <person name="Kleiner M."/>
            <person name="Bulgheresi S."/>
            <person name="Fussmann M."/>
            <person name="Herbold C."/>
            <person name="Seah B.K.B."/>
            <person name="Antony C.Paul."/>
            <person name="Liu D."/>
            <person name="Belitz A."/>
            <person name="Weber M."/>
        </authorList>
    </citation>
    <scope>NUCLEOTIDE SEQUENCE [LARGE SCALE GENOMIC DNA]</scope>
    <source>
        <strain evidence="2">G_D</strain>
    </source>
</reference>
<proteinExistence type="predicted"/>
<name>A0A1E2UNI1_9GAMM</name>
<evidence type="ECO:0000313" key="2">
    <source>
        <dbReference type="EMBL" id="ODB96308.1"/>
    </source>
</evidence>
<feature type="region of interest" description="Disordered" evidence="1">
    <location>
        <begin position="147"/>
        <end position="176"/>
    </location>
</feature>
<accession>A0A1E2UNI1</accession>
<dbReference type="RefSeq" id="WP_069019414.1">
    <property type="nucleotide sequence ID" value="NZ_LVJY01000003.1"/>
</dbReference>
<dbReference type="EMBL" id="LVJZ01000003">
    <property type="protein sequence ID" value="ODB96308.1"/>
    <property type="molecule type" value="Genomic_DNA"/>
</dbReference>
<comment type="caution">
    <text evidence="2">The sequence shown here is derived from an EMBL/GenBank/DDBJ whole genome shotgun (WGS) entry which is preliminary data.</text>
</comment>
<gene>
    <name evidence="2" type="ORF">A3196_05755</name>
</gene>
<dbReference type="OrthoDB" id="9951586at2"/>
<sequence>MTIANDDETFLSWENACRFVGDEKILREIEELYLHFAGFASVEVEERSYERVYVDGHLRLYPTDVNELKRGLPVTCSSALIDHHMSINGVVREELFQKFLVFDDELLIGLSVNKGSSAYNYPSDISFYHEDLHQICDRFGIKPGVPVDPSPDTQSLTPPSESQPLIPSSDSLPLETSENSLDELNLIGALACMLAMNSDLEESLRDGQHISEIIIDDLFTMLDGLGVDVDGKKKFLYERLISKGVKSILEE</sequence>
<evidence type="ECO:0000313" key="3">
    <source>
        <dbReference type="Proteomes" id="UP000094849"/>
    </source>
</evidence>
<keyword evidence="3" id="KW-1185">Reference proteome</keyword>
<evidence type="ECO:0000256" key="1">
    <source>
        <dbReference type="SAM" id="MobiDB-lite"/>
    </source>
</evidence>
<feature type="compositionally biased region" description="Polar residues" evidence="1">
    <location>
        <begin position="151"/>
        <end position="176"/>
    </location>
</feature>
<dbReference type="AlphaFoldDB" id="A0A1E2UNI1"/>